<gene>
    <name evidence="10" type="ORF">M993_04472</name>
</gene>
<evidence type="ECO:0000259" key="9">
    <source>
        <dbReference type="Pfam" id="PF00590"/>
    </source>
</evidence>
<evidence type="ECO:0000313" key="11">
    <source>
        <dbReference type="Proteomes" id="UP000078431"/>
    </source>
</evidence>
<dbReference type="NCBIfam" id="TIGR01467">
    <property type="entry name" value="cobI_cbiL"/>
    <property type="match status" value="1"/>
</dbReference>
<dbReference type="InterPro" id="IPR014776">
    <property type="entry name" value="4pyrrole_Mease_sub2"/>
</dbReference>
<evidence type="ECO:0000256" key="3">
    <source>
        <dbReference type="ARBA" id="ARBA00022573"/>
    </source>
</evidence>
<sequence length="285" mass="31316">MSNHLLIKDIFHETNICGVVSLRRNISAPNRTPTPASVAEQQLCGGGVMSGKLYAIGVGPGASDLITVRGARTLAQLDVLYTPAGKADAQSLAHRIVAEYLSPNTEIRTYHFLMKAEQARKEAVWDRVADAMQREVAQGKQVGFITLGDAMLFSTWVSLLARIGHQPWLEIIPGVTSFAAIAASSAMPLAMENQTLTVLSCTSPESELEQALRTHDCAVLMKVYGRFATIRSLLGRMGLLDHAIMMSDATLPTQQCWYHLDECDRQLELPYFSTILVNKNWNASR</sequence>
<proteinExistence type="inferred from homology"/>
<protein>
    <submittedName>
        <fullName evidence="10">Cobalt-precorrin-2 C20-methyltransferase</fullName>
        <ecNumber evidence="10">2.1.1.-</ecNumber>
        <ecNumber evidence="10">2.1.1.130</ecNumber>
    </submittedName>
</protein>
<dbReference type="PIRSF" id="PIRSF036427">
    <property type="entry name" value="Precrrn-2_mtase"/>
    <property type="match status" value="1"/>
</dbReference>
<comment type="pathway">
    <text evidence="1">Cofactor biosynthesis; adenosylcobalamin biosynthesis.</text>
</comment>
<dbReference type="EMBL" id="LXEX01000061">
    <property type="protein sequence ID" value="OAT57266.1"/>
    <property type="molecule type" value="Genomic_DNA"/>
</dbReference>
<dbReference type="Gene3D" id="3.40.1010.10">
    <property type="entry name" value="Cobalt-precorrin-4 Transmethylase, Domain 1"/>
    <property type="match status" value="1"/>
</dbReference>
<dbReference type="GO" id="GO:0030788">
    <property type="term" value="F:precorrin-2 C20-methyltransferase activity"/>
    <property type="evidence" value="ECO:0007669"/>
    <property type="project" value="UniProtKB-EC"/>
</dbReference>
<keyword evidence="6" id="KW-0949">S-adenosyl-L-methionine</keyword>
<evidence type="ECO:0000256" key="5">
    <source>
        <dbReference type="ARBA" id="ARBA00022679"/>
    </source>
</evidence>
<keyword evidence="11" id="KW-1185">Reference proteome</keyword>
<dbReference type="InterPro" id="IPR000878">
    <property type="entry name" value="4pyrrol_Mease"/>
</dbReference>
<dbReference type="EC" id="2.1.1.-" evidence="10"/>
<dbReference type="CDD" id="cd11645">
    <property type="entry name" value="Precorrin_2_C20_MT"/>
    <property type="match status" value="1"/>
</dbReference>
<comment type="similarity">
    <text evidence="2 7 8">Belongs to the precorrin methyltransferase family.</text>
</comment>
<keyword evidence="5 8" id="KW-0808">Transferase</keyword>
<dbReference type="GO" id="GO:0032259">
    <property type="term" value="P:methylation"/>
    <property type="evidence" value="ECO:0007669"/>
    <property type="project" value="UniProtKB-KW"/>
</dbReference>
<dbReference type="InterPro" id="IPR012382">
    <property type="entry name" value="CobI/CbiL"/>
</dbReference>
<dbReference type="PROSITE" id="PS00840">
    <property type="entry name" value="SUMT_2"/>
    <property type="match status" value="1"/>
</dbReference>
<evidence type="ECO:0000256" key="6">
    <source>
        <dbReference type="ARBA" id="ARBA00022691"/>
    </source>
</evidence>
<dbReference type="SUPFAM" id="SSF53790">
    <property type="entry name" value="Tetrapyrrole methylase"/>
    <property type="match status" value="1"/>
</dbReference>
<evidence type="ECO:0000256" key="7">
    <source>
        <dbReference type="PIRNR" id="PIRNR036427"/>
    </source>
</evidence>
<dbReference type="GO" id="GO:0009236">
    <property type="term" value="P:cobalamin biosynthetic process"/>
    <property type="evidence" value="ECO:0007669"/>
    <property type="project" value="UniProtKB-UniRule"/>
</dbReference>
<evidence type="ECO:0000256" key="2">
    <source>
        <dbReference type="ARBA" id="ARBA00005879"/>
    </source>
</evidence>
<dbReference type="PANTHER" id="PTHR43467">
    <property type="entry name" value="COBALT-PRECORRIN-2 C(20)-METHYLTRANSFERASE"/>
    <property type="match status" value="1"/>
</dbReference>
<evidence type="ECO:0000256" key="1">
    <source>
        <dbReference type="ARBA" id="ARBA00004953"/>
    </source>
</evidence>
<dbReference type="InterPro" id="IPR035996">
    <property type="entry name" value="4pyrrol_Methylase_sf"/>
</dbReference>
<organism evidence="10 11">
    <name type="scientific">Obesumbacterium proteus ATCC 12841</name>
    <dbReference type="NCBI Taxonomy" id="1354268"/>
    <lineage>
        <taxon>Bacteria</taxon>
        <taxon>Pseudomonadati</taxon>
        <taxon>Pseudomonadota</taxon>
        <taxon>Gammaproteobacteria</taxon>
        <taxon>Enterobacterales</taxon>
        <taxon>Hafniaceae</taxon>
        <taxon>Obesumbacterium</taxon>
    </lineage>
</organism>
<keyword evidence="4 8" id="KW-0489">Methyltransferase</keyword>
<evidence type="ECO:0000313" key="10">
    <source>
        <dbReference type="EMBL" id="OAT57266.1"/>
    </source>
</evidence>
<comment type="caution">
    <text evidence="10">The sequence shown here is derived from an EMBL/GenBank/DDBJ whole genome shotgun (WGS) entry which is preliminary data.</text>
</comment>
<evidence type="ECO:0000256" key="4">
    <source>
        <dbReference type="ARBA" id="ARBA00022603"/>
    </source>
</evidence>
<name>A0AA91IN67_9GAMM</name>
<dbReference type="InterPro" id="IPR003043">
    <property type="entry name" value="Uropor_MeTrfase_CS"/>
</dbReference>
<accession>A0AA91IN67</accession>
<dbReference type="Proteomes" id="UP000078431">
    <property type="component" value="Unassembled WGS sequence"/>
</dbReference>
<dbReference type="Gene3D" id="3.30.950.10">
    <property type="entry name" value="Methyltransferase, Cobalt-precorrin-4 Transmethylase, Domain 2"/>
    <property type="match status" value="1"/>
</dbReference>
<dbReference type="EC" id="2.1.1.130" evidence="10"/>
<dbReference type="InterPro" id="IPR014777">
    <property type="entry name" value="4pyrrole_Mease_sub1"/>
</dbReference>
<dbReference type="InterPro" id="IPR006364">
    <property type="entry name" value="CobI/CbiL/CobIJ_dom"/>
</dbReference>
<keyword evidence="3" id="KW-0169">Cobalamin biosynthesis</keyword>
<feature type="domain" description="Tetrapyrrole methylase" evidence="9">
    <location>
        <begin position="52"/>
        <end position="257"/>
    </location>
</feature>
<dbReference type="NCBIfam" id="NF004061">
    <property type="entry name" value="PRK05576.1-4"/>
    <property type="match status" value="1"/>
</dbReference>
<dbReference type="Pfam" id="PF00590">
    <property type="entry name" value="TP_methylase"/>
    <property type="match status" value="1"/>
</dbReference>
<reference evidence="10 11" key="1">
    <citation type="submission" date="2016-04" db="EMBL/GenBank/DDBJ databases">
        <title>ATOL: Assembling a taxonomically balanced genome-scale reconstruction of the evolutionary history of the Enterobacteriaceae.</title>
        <authorList>
            <person name="Plunkett G.III."/>
            <person name="Neeno-Eckwall E.C."/>
            <person name="Glasner J.D."/>
            <person name="Perna N.T."/>
        </authorList>
    </citation>
    <scope>NUCLEOTIDE SEQUENCE [LARGE SCALE GENOMIC DNA]</scope>
    <source>
        <strain evidence="10 11">ATCC 12841</strain>
    </source>
</reference>
<evidence type="ECO:0000256" key="8">
    <source>
        <dbReference type="RuleBase" id="RU003960"/>
    </source>
</evidence>
<dbReference type="PANTHER" id="PTHR43467:SF2">
    <property type="entry name" value="COBALT-PRECORRIN-2 C(20)-METHYLTRANSFERASE"/>
    <property type="match status" value="1"/>
</dbReference>
<dbReference type="AlphaFoldDB" id="A0AA91IN67"/>